<proteinExistence type="predicted"/>
<dbReference type="Pfam" id="PF00275">
    <property type="entry name" value="EPSP_synthase"/>
    <property type="match status" value="1"/>
</dbReference>
<reference evidence="3" key="1">
    <citation type="journal article" date="2013" name="Environ. Microbiol.">
        <title>Microbiota from the distal guts of lean and obese adolescents exhibit partial functional redundancy besides clear differences in community structure.</title>
        <authorList>
            <person name="Ferrer M."/>
            <person name="Ruiz A."/>
            <person name="Lanza F."/>
            <person name="Haange S.B."/>
            <person name="Oberbach A."/>
            <person name="Till H."/>
            <person name="Bargiela R."/>
            <person name="Campoy C."/>
            <person name="Segura M.T."/>
            <person name="Richter M."/>
            <person name="von Bergen M."/>
            <person name="Seifert J."/>
            <person name="Suarez A."/>
        </authorList>
    </citation>
    <scope>NUCLEOTIDE SEQUENCE</scope>
</reference>
<feature type="non-terminal residue" evidence="3">
    <location>
        <position position="143"/>
    </location>
</feature>
<accession>K1U8S5</accession>
<sequence length="143" mass="15425">MNTMDIKITPSKLSGKLIVPPSKSISHRMLICAAFCDGITHIDNLLECMDLHATINALTALGAKIIGKDGSYDITGITQPSKKAAVDCFESGSTLRFMIPIFSAFGCEAEFTGRGKLPERPITPLIDPMTENGAVFETLSMPY</sequence>
<dbReference type="EMBL" id="AJWY01000068">
    <property type="protein sequence ID" value="EKC81677.1"/>
    <property type="molecule type" value="Genomic_DNA"/>
</dbReference>
<dbReference type="PANTHER" id="PTHR21090">
    <property type="entry name" value="AROM/DEHYDROQUINATE SYNTHASE"/>
    <property type="match status" value="1"/>
</dbReference>
<protein>
    <submittedName>
        <fullName evidence="3">3-phosphoshikimate 1-carboxyvinyltransferase</fullName>
    </submittedName>
</protein>
<keyword evidence="1 3" id="KW-0808">Transferase</keyword>
<organism evidence="3">
    <name type="scientific">human gut metagenome</name>
    <dbReference type="NCBI Taxonomy" id="408170"/>
    <lineage>
        <taxon>unclassified sequences</taxon>
        <taxon>metagenomes</taxon>
        <taxon>organismal metagenomes</taxon>
    </lineage>
</organism>
<dbReference type="GO" id="GO:0009423">
    <property type="term" value="P:chorismate biosynthetic process"/>
    <property type="evidence" value="ECO:0007669"/>
    <property type="project" value="TreeGrafter"/>
</dbReference>
<comment type="caution">
    <text evidence="3">The sequence shown here is derived from an EMBL/GenBank/DDBJ whole genome shotgun (WGS) entry which is preliminary data.</text>
</comment>
<dbReference type="SUPFAM" id="SSF55205">
    <property type="entry name" value="EPT/RTPC-like"/>
    <property type="match status" value="1"/>
</dbReference>
<dbReference type="InterPro" id="IPR013792">
    <property type="entry name" value="RNA3'P_cycl/enolpyr_Trfase_a/b"/>
</dbReference>
<dbReference type="InterPro" id="IPR001986">
    <property type="entry name" value="Enolpyruvate_Tfrase_dom"/>
</dbReference>
<dbReference type="PANTHER" id="PTHR21090:SF5">
    <property type="entry name" value="PENTAFUNCTIONAL AROM POLYPEPTIDE"/>
    <property type="match status" value="1"/>
</dbReference>
<feature type="domain" description="Enolpyruvate transferase" evidence="2">
    <location>
        <begin position="10"/>
        <end position="136"/>
    </location>
</feature>
<dbReference type="InterPro" id="IPR036968">
    <property type="entry name" value="Enolpyruvate_Tfrase_sf"/>
</dbReference>
<dbReference type="GO" id="GO:0003866">
    <property type="term" value="F:3-phosphoshikimate 1-carboxyvinyltransferase activity"/>
    <property type="evidence" value="ECO:0007669"/>
    <property type="project" value="TreeGrafter"/>
</dbReference>
<dbReference type="Gene3D" id="3.65.10.10">
    <property type="entry name" value="Enolpyruvate transferase domain"/>
    <property type="match status" value="2"/>
</dbReference>
<dbReference type="AlphaFoldDB" id="K1U8S5"/>
<name>K1U8S5_9ZZZZ</name>
<evidence type="ECO:0000256" key="1">
    <source>
        <dbReference type="ARBA" id="ARBA00022679"/>
    </source>
</evidence>
<evidence type="ECO:0000259" key="2">
    <source>
        <dbReference type="Pfam" id="PF00275"/>
    </source>
</evidence>
<evidence type="ECO:0000313" key="3">
    <source>
        <dbReference type="EMBL" id="EKC81677.1"/>
    </source>
</evidence>
<gene>
    <name evidence="3" type="ORF">LEA_00092</name>
</gene>